<feature type="domain" description="Major facilitator superfamily (MFS) profile" evidence="8">
    <location>
        <begin position="1"/>
        <end position="391"/>
    </location>
</feature>
<evidence type="ECO:0000256" key="3">
    <source>
        <dbReference type="ARBA" id="ARBA00022692"/>
    </source>
</evidence>
<dbReference type="InterPro" id="IPR011701">
    <property type="entry name" value="MFS"/>
</dbReference>
<keyword evidence="4 7" id="KW-1133">Transmembrane helix</keyword>
<dbReference type="RefSeq" id="WP_344566931.1">
    <property type="nucleotide sequence ID" value="NZ_BAAARJ010000010.1"/>
</dbReference>
<evidence type="ECO:0000256" key="4">
    <source>
        <dbReference type="ARBA" id="ARBA00022989"/>
    </source>
</evidence>
<feature type="transmembrane region" description="Helical" evidence="7">
    <location>
        <begin position="366"/>
        <end position="387"/>
    </location>
</feature>
<dbReference type="PANTHER" id="PTHR43124">
    <property type="entry name" value="PURINE EFFLUX PUMP PBUE"/>
    <property type="match status" value="1"/>
</dbReference>
<dbReference type="Gene3D" id="1.20.1250.20">
    <property type="entry name" value="MFS general substrate transporter like domains"/>
    <property type="match status" value="1"/>
</dbReference>
<organism evidence="9 10">
    <name type="scientific">Streptomyces axinellae</name>
    <dbReference type="NCBI Taxonomy" id="552788"/>
    <lineage>
        <taxon>Bacteria</taxon>
        <taxon>Bacillati</taxon>
        <taxon>Actinomycetota</taxon>
        <taxon>Actinomycetes</taxon>
        <taxon>Kitasatosporales</taxon>
        <taxon>Streptomycetaceae</taxon>
        <taxon>Streptomyces</taxon>
    </lineage>
</organism>
<dbReference type="SUPFAM" id="SSF103473">
    <property type="entry name" value="MFS general substrate transporter"/>
    <property type="match status" value="1"/>
</dbReference>
<name>A0ABP6CIP0_9ACTN</name>
<evidence type="ECO:0000313" key="9">
    <source>
        <dbReference type="EMBL" id="GAA2617829.1"/>
    </source>
</evidence>
<keyword evidence="3 7" id="KW-0812">Transmembrane</keyword>
<feature type="transmembrane region" description="Helical" evidence="7">
    <location>
        <begin position="155"/>
        <end position="172"/>
    </location>
</feature>
<evidence type="ECO:0000259" key="8">
    <source>
        <dbReference type="PROSITE" id="PS50850"/>
    </source>
</evidence>
<feature type="transmembrane region" description="Helical" evidence="7">
    <location>
        <begin position="247"/>
        <end position="266"/>
    </location>
</feature>
<evidence type="ECO:0000256" key="2">
    <source>
        <dbReference type="ARBA" id="ARBA00022475"/>
    </source>
</evidence>
<feature type="transmembrane region" description="Helical" evidence="7">
    <location>
        <begin position="40"/>
        <end position="58"/>
    </location>
</feature>
<accession>A0ABP6CIP0</accession>
<feature type="transmembrane region" description="Helical" evidence="7">
    <location>
        <begin position="218"/>
        <end position="241"/>
    </location>
</feature>
<dbReference type="InterPro" id="IPR036259">
    <property type="entry name" value="MFS_trans_sf"/>
</dbReference>
<keyword evidence="5 7" id="KW-0472">Membrane</keyword>
<dbReference type="PROSITE" id="PS50850">
    <property type="entry name" value="MFS"/>
    <property type="match status" value="1"/>
</dbReference>
<feature type="transmembrane region" description="Helical" evidence="7">
    <location>
        <begin position="65"/>
        <end position="83"/>
    </location>
</feature>
<evidence type="ECO:0000256" key="7">
    <source>
        <dbReference type="SAM" id="Phobius"/>
    </source>
</evidence>
<feature type="transmembrane region" description="Helical" evidence="7">
    <location>
        <begin position="301"/>
        <end position="317"/>
    </location>
</feature>
<dbReference type="PANTHER" id="PTHR43124:SF3">
    <property type="entry name" value="CHLORAMPHENICOL EFFLUX PUMP RV0191"/>
    <property type="match status" value="1"/>
</dbReference>
<comment type="caution">
    <text evidence="9">The sequence shown here is derived from an EMBL/GenBank/DDBJ whole genome shotgun (WGS) entry which is preliminary data.</text>
</comment>
<protein>
    <recommendedName>
        <fullName evidence="8">Major facilitator superfamily (MFS) profile domain-containing protein</fullName>
    </recommendedName>
</protein>
<keyword evidence="10" id="KW-1185">Reference proteome</keyword>
<feature type="transmembrane region" description="Helical" evidence="7">
    <location>
        <begin position="278"/>
        <end position="295"/>
    </location>
</feature>
<comment type="subcellular location">
    <subcellularLocation>
        <location evidence="1">Cell membrane</location>
        <topology evidence="1">Multi-pass membrane protein</topology>
    </subcellularLocation>
</comment>
<evidence type="ECO:0000256" key="5">
    <source>
        <dbReference type="ARBA" id="ARBA00023136"/>
    </source>
</evidence>
<keyword evidence="2" id="KW-1003">Cell membrane</keyword>
<feature type="transmembrane region" description="Helical" evidence="7">
    <location>
        <begin position="124"/>
        <end position="143"/>
    </location>
</feature>
<dbReference type="InterPro" id="IPR050189">
    <property type="entry name" value="MFS_Efflux_Transporters"/>
</dbReference>
<dbReference type="InterPro" id="IPR020846">
    <property type="entry name" value="MFS_dom"/>
</dbReference>
<evidence type="ECO:0000313" key="10">
    <source>
        <dbReference type="Proteomes" id="UP001501447"/>
    </source>
</evidence>
<gene>
    <name evidence="9" type="ORF">GCM10009863_34750</name>
</gene>
<feature type="transmembrane region" description="Helical" evidence="7">
    <location>
        <begin position="338"/>
        <end position="360"/>
    </location>
</feature>
<dbReference type="EMBL" id="BAAARJ010000010">
    <property type="protein sequence ID" value="GAA2617829.1"/>
    <property type="molecule type" value="Genomic_DNA"/>
</dbReference>
<evidence type="ECO:0000256" key="1">
    <source>
        <dbReference type="ARBA" id="ARBA00004651"/>
    </source>
</evidence>
<evidence type="ECO:0000256" key="6">
    <source>
        <dbReference type="SAM" id="MobiDB-lite"/>
    </source>
</evidence>
<dbReference type="Pfam" id="PF07690">
    <property type="entry name" value="MFS_1"/>
    <property type="match status" value="1"/>
</dbReference>
<feature type="transmembrane region" description="Helical" evidence="7">
    <location>
        <begin position="89"/>
        <end position="112"/>
    </location>
</feature>
<dbReference type="Proteomes" id="UP001501447">
    <property type="component" value="Unassembled WGS sequence"/>
</dbReference>
<sequence length="391" mass="39748">MPGLRSAAALGNADWHLGAPLLAALATAWHTDIATVTEGIAAYSLGQGIALPLWGWFADRYGPGVSLRAGLLLATAASAGLALCPGPTWWVALRAAAGAGFATVTPSISLSYESLRPAQVRQRAFTMLTTATGASAIASPVLAEVALGCGSWRPAFAVIALLTIVTLFRVRITCPAPSGAGAETRPEAPAESSPAGTGSLPAHSHRAARATWSGYPTLIGLGIAEGMVMLGLPALLAPALAVTGGGTSATTVVVTYAAGVLGSTLLMRRRSRLWKPQTLLATGGALAAIGAFLAATLPGTAVLMLCAALLGTAWTYLHTTLQTWIPRLLPPAARARAASLFSASAILASSVTVALAASLLQKGLHSTVFAAGAALCALFTCWTVLLARRWM</sequence>
<reference evidence="10" key="1">
    <citation type="journal article" date="2019" name="Int. J. Syst. Evol. Microbiol.">
        <title>The Global Catalogue of Microorganisms (GCM) 10K type strain sequencing project: providing services to taxonomists for standard genome sequencing and annotation.</title>
        <authorList>
            <consortium name="The Broad Institute Genomics Platform"/>
            <consortium name="The Broad Institute Genome Sequencing Center for Infectious Disease"/>
            <person name="Wu L."/>
            <person name="Ma J."/>
        </authorList>
    </citation>
    <scope>NUCLEOTIDE SEQUENCE [LARGE SCALE GENOMIC DNA]</scope>
    <source>
        <strain evidence="10">JCM 16373</strain>
    </source>
</reference>
<feature type="region of interest" description="Disordered" evidence="6">
    <location>
        <begin position="178"/>
        <end position="202"/>
    </location>
</feature>
<proteinExistence type="predicted"/>